<name>A0A8A3NYN5_9HELO</name>
<dbReference type="Gene3D" id="3.90.1300.10">
    <property type="entry name" value="Amidase signature (AS) domain"/>
    <property type="match status" value="1"/>
</dbReference>
<accession>A0A8A3NYN5</accession>
<keyword evidence="3" id="KW-1185">Reference proteome</keyword>
<organism evidence="2 3">
    <name type="scientific">Monilinia vaccinii-corymbosi</name>
    <dbReference type="NCBI Taxonomy" id="61207"/>
    <lineage>
        <taxon>Eukaryota</taxon>
        <taxon>Fungi</taxon>
        <taxon>Dikarya</taxon>
        <taxon>Ascomycota</taxon>
        <taxon>Pezizomycotina</taxon>
        <taxon>Leotiomycetes</taxon>
        <taxon>Helotiales</taxon>
        <taxon>Sclerotiniaceae</taxon>
        <taxon>Monilinia</taxon>
    </lineage>
</organism>
<dbReference type="PANTHER" id="PTHR46072">
    <property type="entry name" value="AMIDASE-RELATED-RELATED"/>
    <property type="match status" value="1"/>
</dbReference>
<evidence type="ECO:0000313" key="2">
    <source>
        <dbReference type="EMBL" id="QSZ28524.1"/>
    </source>
</evidence>
<gene>
    <name evidence="2" type="ORF">DSL72_003022</name>
</gene>
<dbReference type="OrthoDB" id="6428749at2759"/>
<protein>
    <submittedName>
        <fullName evidence="2">Uncharacterized protein</fullName>
    </submittedName>
</protein>
<dbReference type="Proteomes" id="UP000672032">
    <property type="component" value="Chromosome 1"/>
</dbReference>
<dbReference type="EMBL" id="CP063405">
    <property type="protein sequence ID" value="QSZ28524.1"/>
    <property type="molecule type" value="Genomic_DNA"/>
</dbReference>
<proteinExistence type="inferred from homology"/>
<evidence type="ECO:0000313" key="3">
    <source>
        <dbReference type="Proteomes" id="UP000672032"/>
    </source>
</evidence>
<evidence type="ECO:0000256" key="1">
    <source>
        <dbReference type="ARBA" id="ARBA00009199"/>
    </source>
</evidence>
<dbReference type="PANTHER" id="PTHR46072:SF3">
    <property type="entry name" value="AMIDASE"/>
    <property type="match status" value="1"/>
</dbReference>
<dbReference type="SUPFAM" id="SSF75304">
    <property type="entry name" value="Amidase signature (AS) enzymes"/>
    <property type="match status" value="1"/>
</dbReference>
<comment type="similarity">
    <text evidence="1">Belongs to the amidase family.</text>
</comment>
<sequence length="305" mass="34027">MFPMGSWFDNNVFGRTLNPHSKLLTGGEGVFLALRGSIRVPLWCSRPHLTRDRRCLFDSWAHSDLTPGLHSLSKVDKSKQTPGNLQSAKKLRAAVAQNDGVYTPSPPIRIGLNQVVDIIRGNKDIQIVHIDRPDVKSHYDVFAGYIALSGSDCYYEQLERTGEPAVLSLTATGLLSLPVRTLQGLFGLNERRAEAAKTKLKLSCDNDLDVVLISPAPHPAVPPDFWTKAAYTSLWNNLGHPCHCNSRGTGARNELRCHFRQQWSLPRYPVATREMPSQSGNLRYFLSWHFIDLHSGCQNASAIEM</sequence>
<reference evidence="2" key="1">
    <citation type="submission" date="2020-10" db="EMBL/GenBank/DDBJ databases">
        <title>Genome Sequence of Monilinia vaccinii-corymbosi Sheds Light on Mummy Berry Disease Infection of Blueberry and Mating Type.</title>
        <authorList>
            <person name="Yow A.G."/>
            <person name="Zhang Y."/>
            <person name="Bansal K."/>
            <person name="Eacker S.M."/>
            <person name="Sullivan S."/>
            <person name="Liachko I."/>
            <person name="Cubeta M.A."/>
            <person name="Rollins J.A."/>
            <person name="Ashrafi H."/>
        </authorList>
    </citation>
    <scope>NUCLEOTIDE SEQUENCE</scope>
    <source>
        <strain evidence="2">RL-1</strain>
    </source>
</reference>
<dbReference type="InterPro" id="IPR036928">
    <property type="entry name" value="AS_sf"/>
</dbReference>
<dbReference type="AlphaFoldDB" id="A0A8A3NYN5"/>